<organism evidence="1 2">
    <name type="scientific">Castilleja foliolosa</name>
    <dbReference type="NCBI Taxonomy" id="1961234"/>
    <lineage>
        <taxon>Eukaryota</taxon>
        <taxon>Viridiplantae</taxon>
        <taxon>Streptophyta</taxon>
        <taxon>Embryophyta</taxon>
        <taxon>Tracheophyta</taxon>
        <taxon>Spermatophyta</taxon>
        <taxon>Magnoliopsida</taxon>
        <taxon>eudicotyledons</taxon>
        <taxon>Gunneridae</taxon>
        <taxon>Pentapetalae</taxon>
        <taxon>asterids</taxon>
        <taxon>lamiids</taxon>
        <taxon>Lamiales</taxon>
        <taxon>Orobanchaceae</taxon>
        <taxon>Pedicularideae</taxon>
        <taxon>Castillejinae</taxon>
        <taxon>Castilleja</taxon>
    </lineage>
</organism>
<evidence type="ECO:0000313" key="2">
    <source>
        <dbReference type="Proteomes" id="UP001632038"/>
    </source>
</evidence>
<protein>
    <submittedName>
        <fullName evidence="1">Uncharacterized protein</fullName>
    </submittedName>
</protein>
<dbReference type="AlphaFoldDB" id="A0ABD3BAM9"/>
<proteinExistence type="predicted"/>
<name>A0ABD3BAM9_9LAMI</name>
<keyword evidence="2" id="KW-1185">Reference proteome</keyword>
<dbReference type="Proteomes" id="UP001632038">
    <property type="component" value="Unassembled WGS sequence"/>
</dbReference>
<reference evidence="2" key="1">
    <citation type="journal article" date="2024" name="IScience">
        <title>Strigolactones Initiate the Formation of Haustorium-like Structures in Castilleja.</title>
        <authorList>
            <person name="Buerger M."/>
            <person name="Peterson D."/>
            <person name="Chory J."/>
        </authorList>
    </citation>
    <scope>NUCLEOTIDE SEQUENCE [LARGE SCALE GENOMIC DNA]</scope>
</reference>
<accession>A0ABD3BAM9</accession>
<dbReference type="EMBL" id="JAVIJP010000107">
    <property type="protein sequence ID" value="KAL3614131.1"/>
    <property type="molecule type" value="Genomic_DNA"/>
</dbReference>
<gene>
    <name evidence="1" type="ORF">CASFOL_042205</name>
</gene>
<comment type="caution">
    <text evidence="1">The sequence shown here is derived from an EMBL/GenBank/DDBJ whole genome shotgun (WGS) entry which is preliminary data.</text>
</comment>
<sequence>MLMKMVSKYQSCSQSSSTLVLIQELPNIAKGAESCKVRRAAGGGDVNGIAIKLCEFVESDSSGFHPPQHLVVNTPFDRVKAVIIG</sequence>
<evidence type="ECO:0000313" key="1">
    <source>
        <dbReference type="EMBL" id="KAL3614131.1"/>
    </source>
</evidence>